<dbReference type="InterPro" id="IPR029752">
    <property type="entry name" value="D-isomer_DH_CS1"/>
</dbReference>
<dbReference type="InterPro" id="IPR036291">
    <property type="entry name" value="NAD(P)-bd_dom_sf"/>
</dbReference>
<evidence type="ECO:0000256" key="3">
    <source>
        <dbReference type="ARBA" id="ARBA00023027"/>
    </source>
</evidence>
<dbReference type="CDD" id="cd05301">
    <property type="entry name" value="GDH"/>
    <property type="match status" value="1"/>
</dbReference>
<protein>
    <submittedName>
        <fullName evidence="7">D-glycerate dehydrogenase</fullName>
    </submittedName>
</protein>
<evidence type="ECO:0000313" key="7">
    <source>
        <dbReference type="EMBL" id="TMI77797.1"/>
    </source>
</evidence>
<dbReference type="InterPro" id="IPR029753">
    <property type="entry name" value="D-isomer_DH_CS"/>
</dbReference>
<dbReference type="GO" id="GO:0051287">
    <property type="term" value="F:NAD binding"/>
    <property type="evidence" value="ECO:0007669"/>
    <property type="project" value="InterPro"/>
</dbReference>
<evidence type="ECO:0000256" key="1">
    <source>
        <dbReference type="ARBA" id="ARBA00005854"/>
    </source>
</evidence>
<dbReference type="PANTHER" id="PTHR10996:SF283">
    <property type="entry name" value="GLYOXYLATE_HYDROXYPYRUVATE REDUCTASE B"/>
    <property type="match status" value="1"/>
</dbReference>
<dbReference type="SUPFAM" id="SSF52283">
    <property type="entry name" value="Formate/glycerate dehydrogenase catalytic domain-like"/>
    <property type="match status" value="1"/>
</dbReference>
<accession>A0A537J2P3</accession>
<dbReference type="GO" id="GO:0030267">
    <property type="term" value="F:glyoxylate reductase (NADPH) activity"/>
    <property type="evidence" value="ECO:0007669"/>
    <property type="project" value="TreeGrafter"/>
</dbReference>
<gene>
    <name evidence="7" type="ORF">E6H03_13235</name>
</gene>
<dbReference type="PROSITE" id="PS00670">
    <property type="entry name" value="D_2_HYDROXYACID_DH_2"/>
    <property type="match status" value="1"/>
</dbReference>
<proteinExistence type="inferred from homology"/>
<feature type="domain" description="D-isomer specific 2-hydroxyacid dehydrogenase NAD-binding" evidence="6">
    <location>
        <begin position="111"/>
        <end position="289"/>
    </location>
</feature>
<comment type="caution">
    <text evidence="7">The sequence shown here is derived from an EMBL/GenBank/DDBJ whole genome shotgun (WGS) entry which is preliminary data.</text>
</comment>
<evidence type="ECO:0000256" key="4">
    <source>
        <dbReference type="RuleBase" id="RU003719"/>
    </source>
</evidence>
<dbReference type="InterPro" id="IPR006139">
    <property type="entry name" value="D-isomer_2_OHA_DH_cat_dom"/>
</dbReference>
<dbReference type="InterPro" id="IPR050223">
    <property type="entry name" value="D-isomer_2-hydroxyacid_DH"/>
</dbReference>
<feature type="domain" description="D-isomer specific 2-hydroxyacid dehydrogenase catalytic" evidence="5">
    <location>
        <begin position="7"/>
        <end position="321"/>
    </location>
</feature>
<dbReference type="InterPro" id="IPR006140">
    <property type="entry name" value="D-isomer_DH_NAD-bd"/>
</dbReference>
<evidence type="ECO:0000256" key="2">
    <source>
        <dbReference type="ARBA" id="ARBA00023002"/>
    </source>
</evidence>
<dbReference type="GO" id="GO:0016618">
    <property type="term" value="F:hydroxypyruvate reductase [NAD(P)H] activity"/>
    <property type="evidence" value="ECO:0007669"/>
    <property type="project" value="TreeGrafter"/>
</dbReference>
<keyword evidence="3" id="KW-0520">NAD</keyword>
<dbReference type="AlphaFoldDB" id="A0A537J2P3"/>
<name>A0A537J2P3_9BACT</name>
<keyword evidence="2 4" id="KW-0560">Oxidoreductase</keyword>
<dbReference type="Gene3D" id="3.40.50.720">
    <property type="entry name" value="NAD(P)-binding Rossmann-like Domain"/>
    <property type="match status" value="2"/>
</dbReference>
<evidence type="ECO:0000259" key="6">
    <source>
        <dbReference type="Pfam" id="PF02826"/>
    </source>
</evidence>
<dbReference type="FunFam" id="3.40.50.720:FF:000203">
    <property type="entry name" value="D-3-phosphoglycerate dehydrogenase (SerA)"/>
    <property type="match status" value="1"/>
</dbReference>
<dbReference type="SUPFAM" id="SSF51735">
    <property type="entry name" value="NAD(P)-binding Rossmann-fold domains"/>
    <property type="match status" value="1"/>
</dbReference>
<organism evidence="7 8">
    <name type="scientific">Candidatus Segetimicrobium genomatis</name>
    <dbReference type="NCBI Taxonomy" id="2569760"/>
    <lineage>
        <taxon>Bacteria</taxon>
        <taxon>Bacillati</taxon>
        <taxon>Candidatus Sysuimicrobiota</taxon>
        <taxon>Candidatus Sysuimicrobiia</taxon>
        <taxon>Candidatus Sysuimicrobiales</taxon>
        <taxon>Candidatus Segetimicrobiaceae</taxon>
        <taxon>Candidatus Segetimicrobium</taxon>
    </lineage>
</organism>
<dbReference type="Pfam" id="PF02826">
    <property type="entry name" value="2-Hacid_dh_C"/>
    <property type="match status" value="1"/>
</dbReference>
<dbReference type="Proteomes" id="UP000318093">
    <property type="component" value="Unassembled WGS sequence"/>
</dbReference>
<reference evidence="7 8" key="1">
    <citation type="journal article" date="2019" name="Nat. Microbiol.">
        <title>Mediterranean grassland soil C-N compound turnover is dependent on rainfall and depth, and is mediated by genomically divergent microorganisms.</title>
        <authorList>
            <person name="Diamond S."/>
            <person name="Andeer P.F."/>
            <person name="Li Z."/>
            <person name="Crits-Christoph A."/>
            <person name="Burstein D."/>
            <person name="Anantharaman K."/>
            <person name="Lane K.R."/>
            <person name="Thomas B.C."/>
            <person name="Pan C."/>
            <person name="Northen T.R."/>
            <person name="Banfield J.F."/>
        </authorList>
    </citation>
    <scope>NUCLEOTIDE SEQUENCE [LARGE SCALE GENOMIC DNA]</scope>
    <source>
        <strain evidence="7">NP_6</strain>
    </source>
</reference>
<dbReference type="PROSITE" id="PS00065">
    <property type="entry name" value="D_2_HYDROXYACID_DH_1"/>
    <property type="match status" value="1"/>
</dbReference>
<dbReference type="PANTHER" id="PTHR10996">
    <property type="entry name" value="2-HYDROXYACID DEHYDROGENASE-RELATED"/>
    <property type="match status" value="1"/>
</dbReference>
<dbReference type="PROSITE" id="PS00671">
    <property type="entry name" value="D_2_HYDROXYACID_DH_3"/>
    <property type="match status" value="1"/>
</dbReference>
<dbReference type="EMBL" id="VBAN01000477">
    <property type="protein sequence ID" value="TMI77797.1"/>
    <property type="molecule type" value="Genomic_DNA"/>
</dbReference>
<comment type="similarity">
    <text evidence="1 4">Belongs to the D-isomer specific 2-hydroxyacid dehydrogenase family.</text>
</comment>
<dbReference type="Pfam" id="PF00389">
    <property type="entry name" value="2-Hacid_dh"/>
    <property type="match status" value="1"/>
</dbReference>
<evidence type="ECO:0000313" key="8">
    <source>
        <dbReference type="Proteomes" id="UP000318093"/>
    </source>
</evidence>
<evidence type="ECO:0000259" key="5">
    <source>
        <dbReference type="Pfam" id="PF00389"/>
    </source>
</evidence>
<sequence>MARLRVYLTQPIAQQALVRLRAAAEVEMNADPLHMVSREELVAGVRGADVLFCLLHDRVDAGVLEANPRLGLVASMAITPANVDVAAATTRGIPVTVIPPLVTEATADVAFALLLAVARRVVEADRLLRSGVFPGGQSAYLVGGAVHGKVLGIVGLGAIGAAVARRARGFGMRVLYTKRRRLPPDEERAQGVEYAPLDRLLAESDAVSVHAPQSADTHHLIGEKQLRRMKPTAYLINTSRGPLVDEAALVRALREGWIAGAGLDVYEHEPRVAAGLVDLQNAVLTPHIGSAERETRETIAGTVVENILAFARGERPPNVFNPEVYAQ</sequence>
<dbReference type="GO" id="GO:0005829">
    <property type="term" value="C:cytosol"/>
    <property type="evidence" value="ECO:0007669"/>
    <property type="project" value="TreeGrafter"/>
</dbReference>